<protein>
    <recommendedName>
        <fullName evidence="1">Bro-N domain-containing protein</fullName>
    </recommendedName>
</protein>
<evidence type="ECO:0000259" key="1">
    <source>
        <dbReference type="PROSITE" id="PS51750"/>
    </source>
</evidence>
<sequence>MVWTLMRLATHVKVTNTFACPFSSALHAATFNGRSRREIRSSNGSAGLSERRSVNPARSATLRLTAAGGRYLHSVWTATSMSNDIHHATVFVRHQRSLRALMLENQPWFAASDLGGLMGCPVEHFTEHRLDADLKRRERLQTQSGEQDTWLVCEAGFFNLLSRYRHPENRSLRQWITQEVIPALRGPTLPVQQPRRSLLRWESRDIALLEWNDQLWVRYSDVPQLLQPKPVTPPRPAWWHSLWRVGA</sequence>
<evidence type="ECO:0000313" key="3">
    <source>
        <dbReference type="Proteomes" id="UP000307510"/>
    </source>
</evidence>
<dbReference type="PANTHER" id="PTHR36180:SF2">
    <property type="entry name" value="BRO FAMILY PROTEIN"/>
    <property type="match status" value="1"/>
</dbReference>
<dbReference type="EMBL" id="VASG01000001">
    <property type="protein sequence ID" value="TLP77662.1"/>
    <property type="molecule type" value="Genomic_DNA"/>
</dbReference>
<name>A0A5R9AFV8_PSENT</name>
<proteinExistence type="predicted"/>
<dbReference type="Proteomes" id="UP000307510">
    <property type="component" value="Unassembled WGS sequence"/>
</dbReference>
<feature type="domain" description="Bro-N" evidence="1">
    <location>
        <begin position="78"/>
        <end position="188"/>
    </location>
</feature>
<evidence type="ECO:0000313" key="2">
    <source>
        <dbReference type="EMBL" id="TLP77662.1"/>
    </source>
</evidence>
<dbReference type="PANTHER" id="PTHR36180">
    <property type="entry name" value="DNA-BINDING PROTEIN-RELATED-RELATED"/>
    <property type="match status" value="1"/>
</dbReference>
<reference evidence="3" key="2">
    <citation type="submission" date="2019-06" db="EMBL/GenBank/DDBJ databases">
        <title>AzeR, a transcriptional regulator that responds to azelaic acid in Pseudomonas nitroreducens.</title>
        <authorList>
            <person name="Bez C."/>
            <person name="Javvadi S.G."/>
            <person name="Bertani I."/>
            <person name="Devescovi G."/>
            <person name="Studholme D.J."/>
            <person name="Geller A."/>
            <person name="Levy A."/>
            <person name="Venturi V."/>
        </authorList>
    </citation>
    <scope>NUCLEOTIDE SEQUENCE [LARGE SCALE GENOMIC DNA]</scope>
    <source>
        <strain evidence="3">DSM 9128</strain>
    </source>
</reference>
<reference evidence="2 3" key="1">
    <citation type="submission" date="2019-05" db="EMBL/GenBank/DDBJ databases">
        <authorList>
            <person name="Moore K."/>
            <person name="O'Neill P."/>
            <person name="Farbos A."/>
            <person name="Studholme D.J."/>
        </authorList>
    </citation>
    <scope>NUCLEOTIDE SEQUENCE [LARGE SCALE GENOMIC DNA]</scope>
    <source>
        <strain evidence="2 3">DSM 9128</strain>
    </source>
</reference>
<dbReference type="PROSITE" id="PS51750">
    <property type="entry name" value="BRO_N"/>
    <property type="match status" value="1"/>
</dbReference>
<accession>A0A5R9AFV8</accession>
<dbReference type="AlphaFoldDB" id="A0A5R9AFV8"/>
<dbReference type="InterPro" id="IPR003497">
    <property type="entry name" value="BRO_N_domain"/>
</dbReference>
<gene>
    <name evidence="2" type="ORF">FEA48_00250</name>
</gene>
<dbReference type="SMART" id="SM01040">
    <property type="entry name" value="Bro-N"/>
    <property type="match status" value="1"/>
</dbReference>
<dbReference type="Pfam" id="PF02498">
    <property type="entry name" value="Bro-N"/>
    <property type="match status" value="1"/>
</dbReference>
<organism evidence="2 3">
    <name type="scientific">Pseudomonas nitroreducens</name>
    <dbReference type="NCBI Taxonomy" id="46680"/>
    <lineage>
        <taxon>Bacteria</taxon>
        <taxon>Pseudomonadati</taxon>
        <taxon>Pseudomonadota</taxon>
        <taxon>Gammaproteobacteria</taxon>
        <taxon>Pseudomonadales</taxon>
        <taxon>Pseudomonadaceae</taxon>
        <taxon>Pseudomonas</taxon>
    </lineage>
</organism>
<comment type="caution">
    <text evidence="2">The sequence shown here is derived from an EMBL/GenBank/DDBJ whole genome shotgun (WGS) entry which is preliminary data.</text>
</comment>